<comment type="similarity">
    <text evidence="1">Belongs to the UPF0301 (AlgH) family.</text>
</comment>
<dbReference type="EMBL" id="AP017313">
    <property type="protein sequence ID" value="BAU53956.1"/>
    <property type="molecule type" value="Genomic_DNA"/>
</dbReference>
<reference evidence="2 3" key="1">
    <citation type="submission" date="2015-12" db="EMBL/GenBank/DDBJ databases">
        <title>Genome sequence of Mucilaginibacter gotjawali.</title>
        <authorList>
            <person name="Lee J.S."/>
            <person name="Lee K.C."/>
            <person name="Kim K.K."/>
            <person name="Lee B.W."/>
        </authorList>
    </citation>
    <scope>NUCLEOTIDE SEQUENCE [LARGE SCALE GENOMIC DNA]</scope>
    <source>
        <strain evidence="2 3">SA3-7</strain>
    </source>
</reference>
<dbReference type="Proteomes" id="UP000218263">
    <property type="component" value="Chromosome"/>
</dbReference>
<evidence type="ECO:0000313" key="2">
    <source>
        <dbReference type="EMBL" id="BAU53956.1"/>
    </source>
</evidence>
<dbReference type="SUPFAM" id="SSF143456">
    <property type="entry name" value="VC0467-like"/>
    <property type="match status" value="1"/>
</dbReference>
<dbReference type="Pfam" id="PF02622">
    <property type="entry name" value="DUF179"/>
    <property type="match status" value="1"/>
</dbReference>
<dbReference type="KEGG" id="mgot:MgSA37_02127"/>
<accession>A0A0X8X1K6</accession>
<organism evidence="2 3">
    <name type="scientific">Mucilaginibacter gotjawali</name>
    <dbReference type="NCBI Taxonomy" id="1550579"/>
    <lineage>
        <taxon>Bacteria</taxon>
        <taxon>Pseudomonadati</taxon>
        <taxon>Bacteroidota</taxon>
        <taxon>Sphingobacteriia</taxon>
        <taxon>Sphingobacteriales</taxon>
        <taxon>Sphingobacteriaceae</taxon>
        <taxon>Mucilaginibacter</taxon>
    </lineage>
</organism>
<evidence type="ECO:0000256" key="1">
    <source>
        <dbReference type="ARBA" id="ARBA00009600"/>
    </source>
</evidence>
<dbReference type="AlphaFoldDB" id="A0A0X8X1K6"/>
<name>A0A0X8X1K6_9SPHI</name>
<sequence length="187" mass="21020">MLSSIPAASGRILISEPFMMDPNFKRSVILLTEYSEAGAMGFILNHPGEFLLGDILPDVSYSELPVFIGGPVANNTLHFIHRCPEKIDGGIDIGEGLFWGGDFETVKQLITSYQLKEDEIRFFTGYSGWTPEQLDNEIKEDSWIVANRIKPETIFNGNEENLWREAVIGLGQRYAHIANFPENPELN</sequence>
<dbReference type="GO" id="GO:0005829">
    <property type="term" value="C:cytosol"/>
    <property type="evidence" value="ECO:0007669"/>
    <property type="project" value="TreeGrafter"/>
</dbReference>
<protein>
    <submittedName>
        <fullName evidence="2">Uncharacterized protein</fullName>
    </submittedName>
</protein>
<dbReference type="OrthoDB" id="9807486at2"/>
<keyword evidence="3" id="KW-1185">Reference proteome</keyword>
<dbReference type="Gene3D" id="3.40.1740.10">
    <property type="entry name" value="VC0467-like"/>
    <property type="match status" value="1"/>
</dbReference>
<dbReference type="PANTHER" id="PTHR30327:SF1">
    <property type="entry name" value="UPF0301 PROTEIN YQGE"/>
    <property type="match status" value="1"/>
</dbReference>
<gene>
    <name evidence="2" type="ORF">MgSA37_02127</name>
</gene>
<dbReference type="PANTHER" id="PTHR30327">
    <property type="entry name" value="UNCHARACTERIZED PROTEIN YQGE"/>
    <property type="match status" value="1"/>
</dbReference>
<dbReference type="InterPro" id="IPR003774">
    <property type="entry name" value="AlgH-like"/>
</dbReference>
<proteinExistence type="inferred from homology"/>
<evidence type="ECO:0000313" key="3">
    <source>
        <dbReference type="Proteomes" id="UP000218263"/>
    </source>
</evidence>